<proteinExistence type="predicted"/>
<gene>
    <name evidence="1" type="ORF">BDP27DRAFT_1215639</name>
</gene>
<dbReference type="Proteomes" id="UP000772434">
    <property type="component" value="Unassembled WGS sequence"/>
</dbReference>
<dbReference type="EMBL" id="JADNRY010000017">
    <property type="protein sequence ID" value="KAF9073516.1"/>
    <property type="molecule type" value="Genomic_DNA"/>
</dbReference>
<accession>A0A9P5UBX5</accession>
<keyword evidence="2" id="KW-1185">Reference proteome</keyword>
<name>A0A9P5UBX5_9AGAR</name>
<protein>
    <submittedName>
        <fullName evidence="1">Uncharacterized protein</fullName>
    </submittedName>
</protein>
<evidence type="ECO:0000313" key="1">
    <source>
        <dbReference type="EMBL" id="KAF9073516.1"/>
    </source>
</evidence>
<comment type="caution">
    <text evidence="1">The sequence shown here is derived from an EMBL/GenBank/DDBJ whole genome shotgun (WGS) entry which is preliminary data.</text>
</comment>
<sequence length="392" mass="45747">MRKRLNILLVLCAASFLLILYQTQSIIRDGKSSLKYALEPETNIAVHTEHRSLLVSGLFPLSKSKHSAEDYRSWLSLFLGPITTDIYFFTSPELAELVAEVRGSLPITINTTFTTPFDIPPLSDSKDAYERMHELDREGFRHSPELYAIWNGKPYYLDEALKNSEKEYSYAFWCDAGSFRHEHVYQNWPYSGRIEEIWDQGSMLSGTAKEDLLFFPMWEPPHENMKDWQDSMGPLDTDFSEGSFFGGSPQTVRWWKELFFLYHDHYLSQGIFVGKDQTLINALFLLYPSRVITTWVTDPDAPAHKGLVSSVEGALGRCGDNWYYYQFWLSDVQTRNQMRNIWNSNSWFQWWKERSTCRLTRVLSVKDVLIRRFGPNWKPPASFNDSRTHISM</sequence>
<reference evidence="1" key="1">
    <citation type="submission" date="2020-11" db="EMBL/GenBank/DDBJ databases">
        <authorList>
            <consortium name="DOE Joint Genome Institute"/>
            <person name="Ahrendt S."/>
            <person name="Riley R."/>
            <person name="Andreopoulos W."/>
            <person name="Labutti K."/>
            <person name="Pangilinan J."/>
            <person name="Ruiz-Duenas F.J."/>
            <person name="Barrasa J.M."/>
            <person name="Sanchez-Garcia M."/>
            <person name="Camarero S."/>
            <person name="Miyauchi S."/>
            <person name="Serrano A."/>
            <person name="Linde D."/>
            <person name="Babiker R."/>
            <person name="Drula E."/>
            <person name="Ayuso-Fernandez I."/>
            <person name="Pacheco R."/>
            <person name="Padilla G."/>
            <person name="Ferreira P."/>
            <person name="Barriuso J."/>
            <person name="Kellner H."/>
            <person name="Castanera R."/>
            <person name="Alfaro M."/>
            <person name="Ramirez L."/>
            <person name="Pisabarro A.G."/>
            <person name="Kuo A."/>
            <person name="Tritt A."/>
            <person name="Lipzen A."/>
            <person name="He G."/>
            <person name="Yan M."/>
            <person name="Ng V."/>
            <person name="Cullen D."/>
            <person name="Martin F."/>
            <person name="Rosso M.-N."/>
            <person name="Henrissat B."/>
            <person name="Hibbett D."/>
            <person name="Martinez A.T."/>
            <person name="Grigoriev I.V."/>
        </authorList>
    </citation>
    <scope>NUCLEOTIDE SEQUENCE</scope>
    <source>
        <strain evidence="1">AH 40177</strain>
    </source>
</reference>
<dbReference type="AlphaFoldDB" id="A0A9P5UBX5"/>
<dbReference type="OrthoDB" id="411632at2759"/>
<evidence type="ECO:0000313" key="2">
    <source>
        <dbReference type="Proteomes" id="UP000772434"/>
    </source>
</evidence>
<organism evidence="1 2">
    <name type="scientific">Rhodocollybia butyracea</name>
    <dbReference type="NCBI Taxonomy" id="206335"/>
    <lineage>
        <taxon>Eukaryota</taxon>
        <taxon>Fungi</taxon>
        <taxon>Dikarya</taxon>
        <taxon>Basidiomycota</taxon>
        <taxon>Agaricomycotina</taxon>
        <taxon>Agaricomycetes</taxon>
        <taxon>Agaricomycetidae</taxon>
        <taxon>Agaricales</taxon>
        <taxon>Marasmiineae</taxon>
        <taxon>Omphalotaceae</taxon>
        <taxon>Rhodocollybia</taxon>
    </lineage>
</organism>